<dbReference type="AlphaFoldDB" id="A0A6A6PFJ3"/>
<evidence type="ECO:0000256" key="1">
    <source>
        <dbReference type="ARBA" id="ARBA00022603"/>
    </source>
</evidence>
<keyword evidence="6" id="KW-1185">Reference proteome</keyword>
<evidence type="ECO:0000313" key="5">
    <source>
        <dbReference type="EMBL" id="KAF2478749.1"/>
    </source>
</evidence>
<sequence>MFQQLPSFLKETNYKNPSELLNSSWQHALQTKLSFFDWLGGNSEALDMFTNHMAAYTSQRGTWEDVYPIGDRLFQHGEDVEKIKDTILVDLGGGSGHDLKRFASHFLCSVHRPCLVLQELPEVAEQAESHGDLPATIQIVPIDLTKESPVVGSRAYFMHSVLHDWPDVEVRRILEQMHSALSQKTPDGRTPKLLLNENVLLKQGVQPQPAALDLIMMAAFSSHERTEDQWKALLESAGYRITAIFSKAGIDEAVIEAEAVEQFQ</sequence>
<dbReference type="GO" id="GO:0008171">
    <property type="term" value="F:O-methyltransferase activity"/>
    <property type="evidence" value="ECO:0007669"/>
    <property type="project" value="InterPro"/>
</dbReference>
<organism evidence="5 6">
    <name type="scientific">Neohortaea acidophila</name>
    <dbReference type="NCBI Taxonomy" id="245834"/>
    <lineage>
        <taxon>Eukaryota</taxon>
        <taxon>Fungi</taxon>
        <taxon>Dikarya</taxon>
        <taxon>Ascomycota</taxon>
        <taxon>Pezizomycotina</taxon>
        <taxon>Dothideomycetes</taxon>
        <taxon>Dothideomycetidae</taxon>
        <taxon>Mycosphaerellales</taxon>
        <taxon>Teratosphaeriaceae</taxon>
        <taxon>Neohortaea</taxon>
    </lineage>
</organism>
<dbReference type="PANTHER" id="PTHR43712">
    <property type="entry name" value="PUTATIVE (AFU_ORTHOLOGUE AFUA_4G14580)-RELATED"/>
    <property type="match status" value="1"/>
</dbReference>
<name>A0A6A6PFJ3_9PEZI</name>
<proteinExistence type="predicted"/>
<dbReference type="OrthoDB" id="2410195at2759"/>
<keyword evidence="2 5" id="KW-0808">Transferase</keyword>
<accession>A0A6A6PFJ3</accession>
<dbReference type="GO" id="GO:0032259">
    <property type="term" value="P:methylation"/>
    <property type="evidence" value="ECO:0007669"/>
    <property type="project" value="UniProtKB-KW"/>
</dbReference>
<dbReference type="InterPro" id="IPR029063">
    <property type="entry name" value="SAM-dependent_MTases_sf"/>
</dbReference>
<dbReference type="InterPro" id="IPR001077">
    <property type="entry name" value="COMT_C"/>
</dbReference>
<protein>
    <submittedName>
        <fullName evidence="5">S-adenosyl-L-methionine-dependent methyltransferase</fullName>
    </submittedName>
</protein>
<gene>
    <name evidence="5" type="ORF">BDY17DRAFT_58547</name>
</gene>
<dbReference type="PROSITE" id="PS51683">
    <property type="entry name" value="SAM_OMT_II"/>
    <property type="match status" value="1"/>
</dbReference>
<feature type="domain" description="O-methyltransferase C-terminal" evidence="4">
    <location>
        <begin position="86"/>
        <end position="240"/>
    </location>
</feature>
<dbReference type="Pfam" id="PF00891">
    <property type="entry name" value="Methyltransf_2"/>
    <property type="match status" value="1"/>
</dbReference>
<dbReference type="GeneID" id="54479532"/>
<dbReference type="RefSeq" id="XP_033585319.1">
    <property type="nucleotide sequence ID" value="XM_033738530.1"/>
</dbReference>
<reference evidence="5" key="1">
    <citation type="journal article" date="2020" name="Stud. Mycol.">
        <title>101 Dothideomycetes genomes: a test case for predicting lifestyles and emergence of pathogens.</title>
        <authorList>
            <person name="Haridas S."/>
            <person name="Albert R."/>
            <person name="Binder M."/>
            <person name="Bloem J."/>
            <person name="Labutti K."/>
            <person name="Salamov A."/>
            <person name="Andreopoulos B."/>
            <person name="Baker S."/>
            <person name="Barry K."/>
            <person name="Bills G."/>
            <person name="Bluhm B."/>
            <person name="Cannon C."/>
            <person name="Castanera R."/>
            <person name="Culley D."/>
            <person name="Daum C."/>
            <person name="Ezra D."/>
            <person name="Gonzalez J."/>
            <person name="Henrissat B."/>
            <person name="Kuo A."/>
            <person name="Liang C."/>
            <person name="Lipzen A."/>
            <person name="Lutzoni F."/>
            <person name="Magnuson J."/>
            <person name="Mondo S."/>
            <person name="Nolan M."/>
            <person name="Ohm R."/>
            <person name="Pangilinan J."/>
            <person name="Park H.-J."/>
            <person name="Ramirez L."/>
            <person name="Alfaro M."/>
            <person name="Sun H."/>
            <person name="Tritt A."/>
            <person name="Yoshinaga Y."/>
            <person name="Zwiers L.-H."/>
            <person name="Turgeon B."/>
            <person name="Goodwin S."/>
            <person name="Spatafora J."/>
            <person name="Crous P."/>
            <person name="Grigoriev I."/>
        </authorList>
    </citation>
    <scope>NUCLEOTIDE SEQUENCE</scope>
    <source>
        <strain evidence="5">CBS 113389</strain>
    </source>
</reference>
<dbReference type="Gene3D" id="3.40.50.150">
    <property type="entry name" value="Vaccinia Virus protein VP39"/>
    <property type="match status" value="1"/>
</dbReference>
<dbReference type="SUPFAM" id="SSF53335">
    <property type="entry name" value="S-adenosyl-L-methionine-dependent methyltransferases"/>
    <property type="match status" value="1"/>
</dbReference>
<evidence type="ECO:0000259" key="4">
    <source>
        <dbReference type="Pfam" id="PF00891"/>
    </source>
</evidence>
<keyword evidence="3" id="KW-0949">S-adenosyl-L-methionine</keyword>
<evidence type="ECO:0000256" key="2">
    <source>
        <dbReference type="ARBA" id="ARBA00022679"/>
    </source>
</evidence>
<evidence type="ECO:0000256" key="3">
    <source>
        <dbReference type="ARBA" id="ARBA00022691"/>
    </source>
</evidence>
<evidence type="ECO:0000313" key="6">
    <source>
        <dbReference type="Proteomes" id="UP000799767"/>
    </source>
</evidence>
<keyword evidence="1 5" id="KW-0489">Methyltransferase</keyword>
<dbReference type="EMBL" id="MU001643">
    <property type="protein sequence ID" value="KAF2478749.1"/>
    <property type="molecule type" value="Genomic_DNA"/>
</dbReference>
<dbReference type="PANTHER" id="PTHR43712:SF1">
    <property type="entry name" value="HYPOTHETICAL O-METHYLTRANSFERASE (EUROFUNG)-RELATED"/>
    <property type="match status" value="1"/>
</dbReference>
<dbReference type="Proteomes" id="UP000799767">
    <property type="component" value="Unassembled WGS sequence"/>
</dbReference>
<dbReference type="InterPro" id="IPR016461">
    <property type="entry name" value="COMT-like"/>
</dbReference>